<evidence type="ECO:0000256" key="1">
    <source>
        <dbReference type="ARBA" id="ARBA00023125"/>
    </source>
</evidence>
<dbReference type="SUPFAM" id="SSF46894">
    <property type="entry name" value="C-terminal effector domain of the bipartite response regulators"/>
    <property type="match status" value="1"/>
</dbReference>
<feature type="modified residue" description="4-aspartylphosphate" evidence="2">
    <location>
        <position position="51"/>
    </location>
</feature>
<dbReference type="InterPro" id="IPR016032">
    <property type="entry name" value="Sig_transdc_resp-reg_C-effctor"/>
</dbReference>
<proteinExistence type="predicted"/>
<dbReference type="InterPro" id="IPR039420">
    <property type="entry name" value="WalR-like"/>
</dbReference>
<evidence type="ECO:0000259" key="4">
    <source>
        <dbReference type="PROSITE" id="PS50110"/>
    </source>
</evidence>
<dbReference type="Gene3D" id="1.10.10.10">
    <property type="entry name" value="Winged helix-like DNA-binding domain superfamily/Winged helix DNA-binding domain"/>
    <property type="match status" value="1"/>
</dbReference>
<accession>A0ABP9MZ85</accession>
<dbReference type="InterPro" id="IPR001867">
    <property type="entry name" value="OmpR/PhoB-type_DNA-bd"/>
</dbReference>
<evidence type="ECO:0000313" key="7">
    <source>
        <dbReference type="Proteomes" id="UP001500864"/>
    </source>
</evidence>
<gene>
    <name evidence="6" type="ORF">GCM10023261_01000</name>
</gene>
<protein>
    <submittedName>
        <fullName evidence="6">Response regulator transcription factor</fullName>
    </submittedName>
</protein>
<feature type="domain" description="Response regulatory" evidence="4">
    <location>
        <begin position="2"/>
        <end position="116"/>
    </location>
</feature>
<dbReference type="Proteomes" id="UP001500864">
    <property type="component" value="Unassembled WGS sequence"/>
</dbReference>
<dbReference type="Pfam" id="PF00486">
    <property type="entry name" value="Trans_reg_C"/>
    <property type="match status" value="1"/>
</dbReference>
<evidence type="ECO:0000256" key="3">
    <source>
        <dbReference type="PROSITE-ProRule" id="PRU01091"/>
    </source>
</evidence>
<dbReference type="SMART" id="SM00448">
    <property type="entry name" value="REC"/>
    <property type="match status" value="1"/>
</dbReference>
<feature type="domain" description="OmpR/PhoB-type" evidence="5">
    <location>
        <begin position="125"/>
        <end position="223"/>
    </location>
</feature>
<dbReference type="SMART" id="SM00862">
    <property type="entry name" value="Trans_reg_C"/>
    <property type="match status" value="1"/>
</dbReference>
<dbReference type="CDD" id="cd00383">
    <property type="entry name" value="trans_reg_C"/>
    <property type="match status" value="1"/>
</dbReference>
<feature type="DNA-binding region" description="OmpR/PhoB-type" evidence="3">
    <location>
        <begin position="125"/>
        <end position="223"/>
    </location>
</feature>
<evidence type="ECO:0000313" key="6">
    <source>
        <dbReference type="EMBL" id="GAA5103634.1"/>
    </source>
</evidence>
<comment type="caution">
    <text evidence="6">The sequence shown here is derived from an EMBL/GenBank/DDBJ whole genome shotgun (WGS) entry which is preliminary data.</text>
</comment>
<keyword evidence="1 3" id="KW-0238">DNA-binding</keyword>
<dbReference type="Pfam" id="PF00072">
    <property type="entry name" value="Response_reg"/>
    <property type="match status" value="1"/>
</dbReference>
<dbReference type="CDD" id="cd19935">
    <property type="entry name" value="REC_OmpR_CusR-like"/>
    <property type="match status" value="1"/>
</dbReference>
<keyword evidence="2" id="KW-0597">Phosphoprotein</keyword>
<dbReference type="PROSITE" id="PS50110">
    <property type="entry name" value="RESPONSE_REGULATORY"/>
    <property type="match status" value="1"/>
</dbReference>
<sequence length="228" mass="26135">MKILVIEDDHETGRYLEKAFLEVGHSVDVAYDGDTGYALAETENYDVMVIDRMLLHRDGLSIITELRSKGNETPVLILSALGQVNDRVMGLRAGGDDYLTKPYAFSELLARVEVLQRRKNPKEAETVYCVGNLELDRLAHTVKRGDKNIILQPREFRLLEYLMRYAGQVVTRTMLLENVWDYHFDPQTNVIDVHISRLRAKIEKDFDVPLLHTVRGAGYMLRASDKKI</sequence>
<reference evidence="7" key="1">
    <citation type="journal article" date="2019" name="Int. J. Syst. Evol. Microbiol.">
        <title>The Global Catalogue of Microorganisms (GCM) 10K type strain sequencing project: providing services to taxonomists for standard genome sequencing and annotation.</title>
        <authorList>
            <consortium name="The Broad Institute Genomics Platform"/>
            <consortium name="The Broad Institute Genome Sequencing Center for Infectious Disease"/>
            <person name="Wu L."/>
            <person name="Ma J."/>
        </authorList>
    </citation>
    <scope>NUCLEOTIDE SEQUENCE [LARGE SCALE GENOMIC DNA]</scope>
    <source>
        <strain evidence="7">JCM 17712</strain>
    </source>
</reference>
<evidence type="ECO:0000256" key="2">
    <source>
        <dbReference type="PROSITE-ProRule" id="PRU00169"/>
    </source>
</evidence>
<keyword evidence="7" id="KW-1185">Reference proteome</keyword>
<dbReference type="SUPFAM" id="SSF52172">
    <property type="entry name" value="CheY-like"/>
    <property type="match status" value="1"/>
</dbReference>
<dbReference type="EMBL" id="BAABIZ010000001">
    <property type="protein sequence ID" value="GAA5103634.1"/>
    <property type="molecule type" value="Genomic_DNA"/>
</dbReference>
<evidence type="ECO:0000259" key="5">
    <source>
        <dbReference type="PROSITE" id="PS51755"/>
    </source>
</evidence>
<dbReference type="InterPro" id="IPR011006">
    <property type="entry name" value="CheY-like_superfamily"/>
</dbReference>
<dbReference type="InterPro" id="IPR036388">
    <property type="entry name" value="WH-like_DNA-bd_sf"/>
</dbReference>
<dbReference type="PANTHER" id="PTHR48111:SF76">
    <property type="entry name" value="TWO-COMPONENT RESPONSE REGULATOR"/>
    <property type="match status" value="1"/>
</dbReference>
<name>A0ABP9MZ85_9HYPH</name>
<organism evidence="6 7">
    <name type="scientific">Bartonella jaculi</name>
    <dbReference type="NCBI Taxonomy" id="686226"/>
    <lineage>
        <taxon>Bacteria</taxon>
        <taxon>Pseudomonadati</taxon>
        <taxon>Pseudomonadota</taxon>
        <taxon>Alphaproteobacteria</taxon>
        <taxon>Hyphomicrobiales</taxon>
        <taxon>Bartonellaceae</taxon>
        <taxon>Bartonella</taxon>
    </lineage>
</organism>
<dbReference type="InterPro" id="IPR001789">
    <property type="entry name" value="Sig_transdc_resp-reg_receiver"/>
</dbReference>
<dbReference type="Gene3D" id="6.10.250.690">
    <property type="match status" value="1"/>
</dbReference>
<dbReference type="PANTHER" id="PTHR48111">
    <property type="entry name" value="REGULATOR OF RPOS"/>
    <property type="match status" value="1"/>
</dbReference>
<dbReference type="PROSITE" id="PS51755">
    <property type="entry name" value="OMPR_PHOB"/>
    <property type="match status" value="1"/>
</dbReference>
<dbReference type="Gene3D" id="3.40.50.2300">
    <property type="match status" value="1"/>
</dbReference>
<dbReference type="RefSeq" id="WP_345113612.1">
    <property type="nucleotide sequence ID" value="NZ_BAABIZ010000001.1"/>
</dbReference>